<accession>A0A0K2W320</accession>
<feature type="domain" description="Amidohydrolase-related" evidence="2">
    <location>
        <begin position="7"/>
        <end position="289"/>
    </location>
</feature>
<dbReference type="Proteomes" id="UP000182888">
    <property type="component" value="Unassembled WGS sequence"/>
</dbReference>
<organism evidence="3 4">
    <name type="scientific">Mesorhizobium plurifarium</name>
    <dbReference type="NCBI Taxonomy" id="69974"/>
    <lineage>
        <taxon>Bacteria</taxon>
        <taxon>Pseudomonadati</taxon>
        <taxon>Pseudomonadota</taxon>
        <taxon>Alphaproteobacteria</taxon>
        <taxon>Hyphomicrobiales</taxon>
        <taxon>Phyllobacteriaceae</taxon>
        <taxon>Mesorhizobium</taxon>
    </lineage>
</organism>
<comment type="similarity">
    <text evidence="1">Belongs to the metallo-dependent hydrolases superfamily.</text>
</comment>
<evidence type="ECO:0000313" key="3">
    <source>
        <dbReference type="EMBL" id="CDX60344.1"/>
    </source>
</evidence>
<evidence type="ECO:0000256" key="1">
    <source>
        <dbReference type="ARBA" id="ARBA00038310"/>
    </source>
</evidence>
<evidence type="ECO:0000313" key="4">
    <source>
        <dbReference type="Proteomes" id="UP000182888"/>
    </source>
</evidence>
<dbReference type="PANTHER" id="PTHR43569:SF1">
    <property type="entry name" value="BLL3371 PROTEIN"/>
    <property type="match status" value="1"/>
</dbReference>
<gene>
    <name evidence="3" type="ORF">MPL1032_30201</name>
</gene>
<dbReference type="EMBL" id="CCND01000023">
    <property type="protein sequence ID" value="CDX60344.1"/>
    <property type="molecule type" value="Genomic_DNA"/>
</dbReference>
<proteinExistence type="inferred from homology"/>
<dbReference type="InterPro" id="IPR006680">
    <property type="entry name" value="Amidohydro-rel"/>
</dbReference>
<dbReference type="GO" id="GO:0016787">
    <property type="term" value="F:hydrolase activity"/>
    <property type="evidence" value="ECO:0007669"/>
    <property type="project" value="InterPro"/>
</dbReference>
<evidence type="ECO:0000259" key="2">
    <source>
        <dbReference type="Pfam" id="PF04909"/>
    </source>
</evidence>
<sequence length="289" mass="32912">MAELAFVDTHFHLHDMKHPKLRYGWLEPDAVHGFLPDTDPLKSQHYFIKDYIAEIRFANVPKAVHVQAAVNTPDPVDETEWLQAFADRTGYPQGIVAECHLARPDAADVLDRHLKYPNVRGIRNFGEGRYLVDDAWRRGFAELAPRNLVSCIDTRIELADDVLDLASTFPETWICIDHCAIPMRRDPESFRRWRAAINVMAKAPNVWMKISGLGMCDPLWTVSSIRPYVLGSIEAFGPGRVVFGTNWPVDRMFSSYPDVIDAYAEIISGFPRHEQVAMFSGNAEKLFRI</sequence>
<dbReference type="Pfam" id="PF04909">
    <property type="entry name" value="Amidohydro_2"/>
    <property type="match status" value="1"/>
</dbReference>
<dbReference type="InterPro" id="IPR032466">
    <property type="entry name" value="Metal_Hydrolase"/>
</dbReference>
<dbReference type="Gene3D" id="3.20.20.140">
    <property type="entry name" value="Metal-dependent hydrolases"/>
    <property type="match status" value="1"/>
</dbReference>
<dbReference type="AlphaFoldDB" id="A0A0K2W320"/>
<dbReference type="SUPFAM" id="SSF51556">
    <property type="entry name" value="Metallo-dependent hydrolases"/>
    <property type="match status" value="1"/>
</dbReference>
<reference evidence="4" key="1">
    <citation type="submission" date="2014-08" db="EMBL/GenBank/DDBJ databases">
        <authorList>
            <person name="Edwards T."/>
        </authorList>
    </citation>
    <scope>NUCLEOTIDE SEQUENCE [LARGE SCALE GENOMIC DNA]</scope>
</reference>
<dbReference type="InterPro" id="IPR052350">
    <property type="entry name" value="Metallo-dep_Lactonases"/>
</dbReference>
<protein>
    <recommendedName>
        <fullName evidence="2">Amidohydrolase-related domain-containing protein</fullName>
    </recommendedName>
</protein>
<name>A0A0K2W320_MESPL</name>
<dbReference type="PANTHER" id="PTHR43569">
    <property type="entry name" value="AMIDOHYDROLASE"/>
    <property type="match status" value="1"/>
</dbReference>